<proteinExistence type="predicted"/>
<dbReference type="EMBL" id="SIOP01000003">
    <property type="protein sequence ID" value="TAY43869.1"/>
    <property type="molecule type" value="Genomic_DNA"/>
</dbReference>
<feature type="region of interest" description="Disordered" evidence="1">
    <location>
        <begin position="205"/>
        <end position="233"/>
    </location>
</feature>
<comment type="caution">
    <text evidence="2">The sequence shown here is derived from an EMBL/GenBank/DDBJ whole genome shotgun (WGS) entry which is preliminary data.</text>
</comment>
<dbReference type="AlphaFoldDB" id="A0A7M3DLS3"/>
<evidence type="ECO:0000313" key="2">
    <source>
        <dbReference type="EMBL" id="TAY43869.1"/>
    </source>
</evidence>
<evidence type="ECO:0000313" key="3">
    <source>
        <dbReference type="Proteomes" id="UP000292974"/>
    </source>
</evidence>
<dbReference type="RefSeq" id="WP_130719111.1">
    <property type="nucleotide sequence ID" value="NZ_SIOP01000003.1"/>
</dbReference>
<protein>
    <submittedName>
        <fullName evidence="2">Uncharacterized protein</fullName>
    </submittedName>
</protein>
<sequence>MPDFENFPDDDEIALLQYIEEFTAHYQRDWDDAPENQDVRPLGIEFMNNVLSAAKALDVHDFDGWRLPNMEAAYDEINQFKLFTKSYVIRAQVKRARAGKAFSVMLDTPTKERIHSLINGIRSLLEKADLEERKRNSLLAKLNTFAADVDRNRTRFDNAMAFIVDAADTAKKVGESLNPVSELIKRISELIGHAKDLEGEVKLPPPIERKRIEGPKEKVEPTFGRARDEDLPF</sequence>
<gene>
    <name evidence="2" type="ORF">ELH90_31760</name>
</gene>
<evidence type="ECO:0000256" key="1">
    <source>
        <dbReference type="SAM" id="MobiDB-lite"/>
    </source>
</evidence>
<dbReference type="Proteomes" id="UP000292974">
    <property type="component" value="Unassembled WGS sequence"/>
</dbReference>
<organism evidence="2 3">
    <name type="scientific">Rhizobium leguminosarum</name>
    <dbReference type="NCBI Taxonomy" id="384"/>
    <lineage>
        <taxon>Bacteria</taxon>
        <taxon>Pseudomonadati</taxon>
        <taxon>Pseudomonadota</taxon>
        <taxon>Alphaproteobacteria</taxon>
        <taxon>Hyphomicrobiales</taxon>
        <taxon>Rhizobiaceae</taxon>
        <taxon>Rhizobium/Agrobacterium group</taxon>
        <taxon>Rhizobium</taxon>
    </lineage>
</organism>
<geneLocation type="plasmid" evidence="2">
    <name>pSM135B_Rh02</name>
</geneLocation>
<accession>A0A7M3DLS3</accession>
<reference evidence="2 3" key="1">
    <citation type="submission" date="2019-02" db="EMBL/GenBank/DDBJ databases">
        <title>The genomic architecture of introgression among sibling species of bacteria.</title>
        <authorList>
            <person name="Cavassim M.I.A."/>
            <person name="Moeskjaer S."/>
            <person name="Moslemi C."/>
            <person name="Fields B."/>
            <person name="Bachmann A."/>
            <person name="Vilhjalmsson B."/>
            <person name="Schierup M.H."/>
            <person name="Young J.P.W."/>
            <person name="Andersen S.U."/>
        </authorList>
    </citation>
    <scope>NUCLEOTIDE SEQUENCE [LARGE SCALE GENOMIC DNA]</scope>
    <source>
        <strain evidence="2 3">SM135B</strain>
        <plasmid evidence="2">pSM135B_Rh02</plasmid>
    </source>
</reference>
<keyword evidence="2" id="KW-0614">Plasmid</keyword>
<name>A0A7M3DLS3_RHILE</name>